<dbReference type="KEGG" id="vde:111245566"/>
<organism evidence="2 3">
    <name type="scientific">Varroa destructor</name>
    <name type="common">Honeybee mite</name>
    <dbReference type="NCBI Taxonomy" id="109461"/>
    <lineage>
        <taxon>Eukaryota</taxon>
        <taxon>Metazoa</taxon>
        <taxon>Ecdysozoa</taxon>
        <taxon>Arthropoda</taxon>
        <taxon>Chelicerata</taxon>
        <taxon>Arachnida</taxon>
        <taxon>Acari</taxon>
        <taxon>Parasitiformes</taxon>
        <taxon>Mesostigmata</taxon>
        <taxon>Gamasina</taxon>
        <taxon>Dermanyssoidea</taxon>
        <taxon>Varroidae</taxon>
        <taxon>Varroa</taxon>
    </lineage>
</organism>
<evidence type="ECO:0000313" key="3">
    <source>
        <dbReference type="Proteomes" id="UP000594260"/>
    </source>
</evidence>
<dbReference type="EnsemblMetazoa" id="XM_022794081">
    <property type="protein sequence ID" value="XP_022649816"/>
    <property type="gene ID" value="LOC111245566"/>
</dbReference>
<dbReference type="RefSeq" id="XP_022649816.1">
    <property type="nucleotide sequence ID" value="XM_022794081.1"/>
</dbReference>
<keyword evidence="3" id="KW-1185">Reference proteome</keyword>
<evidence type="ECO:0000313" key="2">
    <source>
        <dbReference type="EnsemblMetazoa" id="XP_022649816"/>
    </source>
</evidence>
<reference evidence="2" key="1">
    <citation type="submission" date="2021-01" db="UniProtKB">
        <authorList>
            <consortium name="EnsemblMetazoa"/>
        </authorList>
    </citation>
    <scope>IDENTIFICATION</scope>
</reference>
<proteinExistence type="predicted"/>
<name>A0A7M7JCE6_VARDE</name>
<sequence>MESFLSLERLKFPPKEPRVGSEFQVEVLPDVVVDREGRISPEHPADLVFTPEYEEGEEKLIPRPVKWSSAETVNYGRCFRRHAQDFPRYLEYLPDKTMGDILDLFYKREGVKIYRRSLAVQKILEIDKARRSNLPEEHVDGLPRRRSARSRSDTS</sequence>
<dbReference type="GeneID" id="111245566"/>
<dbReference type="InParanoid" id="A0A7M7JCE6"/>
<protein>
    <submittedName>
        <fullName evidence="2">Uncharacterized protein</fullName>
    </submittedName>
</protein>
<feature type="region of interest" description="Disordered" evidence="1">
    <location>
        <begin position="134"/>
        <end position="155"/>
    </location>
</feature>
<dbReference type="Proteomes" id="UP000594260">
    <property type="component" value="Unplaced"/>
</dbReference>
<evidence type="ECO:0000256" key="1">
    <source>
        <dbReference type="SAM" id="MobiDB-lite"/>
    </source>
</evidence>
<feature type="compositionally biased region" description="Basic and acidic residues" evidence="1">
    <location>
        <begin position="134"/>
        <end position="143"/>
    </location>
</feature>
<accession>A0A7M7JCE6</accession>
<dbReference type="AlphaFoldDB" id="A0A7M7JCE6"/>
<dbReference type="OrthoDB" id="10351067at2759"/>